<evidence type="ECO:0000256" key="5">
    <source>
        <dbReference type="ARBA" id="ARBA00022741"/>
    </source>
</evidence>
<dbReference type="Gene3D" id="3.40.50.300">
    <property type="entry name" value="P-loop containing nucleotide triphosphate hydrolases"/>
    <property type="match status" value="1"/>
</dbReference>
<dbReference type="PANTHER" id="PTHR24221">
    <property type="entry name" value="ATP-BINDING CASSETTE SUB-FAMILY B"/>
    <property type="match status" value="1"/>
</dbReference>
<evidence type="ECO:0008006" key="15">
    <source>
        <dbReference type="Google" id="ProtNLM"/>
    </source>
</evidence>
<dbReference type="EMBL" id="JAXLQG010000021">
    <property type="protein sequence ID" value="KAK5529825.1"/>
    <property type="molecule type" value="Genomic_DNA"/>
</dbReference>
<dbReference type="GO" id="GO:0140359">
    <property type="term" value="F:ABC-type transporter activity"/>
    <property type="evidence" value="ECO:0007669"/>
    <property type="project" value="InterPro"/>
</dbReference>
<dbReference type="SMART" id="SM00382">
    <property type="entry name" value="AAA"/>
    <property type="match status" value="1"/>
</dbReference>
<dbReference type="InterPro" id="IPR003593">
    <property type="entry name" value="AAA+_ATPase"/>
</dbReference>
<evidence type="ECO:0000313" key="14">
    <source>
        <dbReference type="Proteomes" id="UP001345827"/>
    </source>
</evidence>
<dbReference type="PROSITE" id="PS50893">
    <property type="entry name" value="ABC_TRANSPORTER_2"/>
    <property type="match status" value="1"/>
</dbReference>
<keyword evidence="6" id="KW-0067">ATP-binding</keyword>
<dbReference type="InterPro" id="IPR011527">
    <property type="entry name" value="ABC1_TM_dom"/>
</dbReference>
<feature type="domain" description="ABC transmembrane type-1" evidence="12">
    <location>
        <begin position="326"/>
        <end position="529"/>
    </location>
</feature>
<dbReference type="Pfam" id="PF00005">
    <property type="entry name" value="ABC_tran"/>
    <property type="match status" value="1"/>
</dbReference>
<feature type="compositionally biased region" description="Acidic residues" evidence="9">
    <location>
        <begin position="799"/>
        <end position="834"/>
    </location>
</feature>
<feature type="transmembrane region" description="Helical" evidence="10">
    <location>
        <begin position="104"/>
        <end position="123"/>
    </location>
</feature>
<dbReference type="Pfam" id="PF00664">
    <property type="entry name" value="ABC_membrane"/>
    <property type="match status" value="1"/>
</dbReference>
<evidence type="ECO:0000256" key="4">
    <source>
        <dbReference type="ARBA" id="ARBA00022692"/>
    </source>
</evidence>
<dbReference type="Gene3D" id="1.20.1560.10">
    <property type="entry name" value="ABC transporter type 1, transmembrane domain"/>
    <property type="match status" value="1"/>
</dbReference>
<dbReference type="PROSITE" id="PS00211">
    <property type="entry name" value="ABC_TRANSPORTER_1"/>
    <property type="match status" value="1"/>
</dbReference>
<evidence type="ECO:0000256" key="8">
    <source>
        <dbReference type="ARBA" id="ARBA00023136"/>
    </source>
</evidence>
<evidence type="ECO:0000256" key="7">
    <source>
        <dbReference type="ARBA" id="ARBA00022989"/>
    </source>
</evidence>
<dbReference type="InterPro" id="IPR036640">
    <property type="entry name" value="ABC1_TM_sf"/>
</dbReference>
<dbReference type="SUPFAM" id="SSF90123">
    <property type="entry name" value="ABC transporter transmembrane region"/>
    <property type="match status" value="1"/>
</dbReference>
<reference evidence="13 14" key="1">
    <citation type="submission" date="2023-06" db="EMBL/GenBank/DDBJ databases">
        <title>Black Yeasts Isolated from many extreme environments.</title>
        <authorList>
            <person name="Coleine C."/>
            <person name="Stajich J.E."/>
            <person name="Selbmann L."/>
        </authorList>
    </citation>
    <scope>NUCLEOTIDE SEQUENCE [LARGE SCALE GENOMIC DNA]</scope>
    <source>
        <strain evidence="13 14">CCFEE 5887</strain>
    </source>
</reference>
<dbReference type="AlphaFoldDB" id="A0AAV9PWV8"/>
<dbReference type="GO" id="GO:0005886">
    <property type="term" value="C:plasma membrane"/>
    <property type="evidence" value="ECO:0007669"/>
    <property type="project" value="UniProtKB-SubCell"/>
</dbReference>
<evidence type="ECO:0000256" key="10">
    <source>
        <dbReference type="SAM" id="Phobius"/>
    </source>
</evidence>
<evidence type="ECO:0000256" key="9">
    <source>
        <dbReference type="SAM" id="MobiDB-lite"/>
    </source>
</evidence>
<name>A0AAV9PWV8_9PEZI</name>
<feature type="transmembrane region" description="Helical" evidence="10">
    <location>
        <begin position="6"/>
        <end position="29"/>
    </location>
</feature>
<comment type="caution">
    <text evidence="13">The sequence shown here is derived from an EMBL/GenBank/DDBJ whole genome shotgun (WGS) entry which is preliminary data.</text>
</comment>
<feature type="transmembrane region" description="Helical" evidence="10">
    <location>
        <begin position="382"/>
        <end position="399"/>
    </location>
</feature>
<feature type="transmembrane region" description="Helical" evidence="10">
    <location>
        <begin position="135"/>
        <end position="158"/>
    </location>
</feature>
<keyword evidence="3" id="KW-1003">Cell membrane</keyword>
<dbReference type="GO" id="GO:0016887">
    <property type="term" value="F:ATP hydrolysis activity"/>
    <property type="evidence" value="ECO:0007669"/>
    <property type="project" value="InterPro"/>
</dbReference>
<proteinExistence type="predicted"/>
<evidence type="ECO:0000256" key="6">
    <source>
        <dbReference type="ARBA" id="ARBA00022840"/>
    </source>
</evidence>
<feature type="transmembrane region" description="Helical" evidence="10">
    <location>
        <begin position="41"/>
        <end position="63"/>
    </location>
</feature>
<dbReference type="SUPFAM" id="SSF52540">
    <property type="entry name" value="P-loop containing nucleoside triphosphate hydrolases"/>
    <property type="match status" value="1"/>
</dbReference>
<feature type="transmembrane region" description="Helical" evidence="10">
    <location>
        <begin position="247"/>
        <end position="266"/>
    </location>
</feature>
<evidence type="ECO:0000259" key="12">
    <source>
        <dbReference type="PROSITE" id="PS50929"/>
    </source>
</evidence>
<evidence type="ECO:0000259" key="11">
    <source>
        <dbReference type="PROSITE" id="PS50893"/>
    </source>
</evidence>
<evidence type="ECO:0000256" key="2">
    <source>
        <dbReference type="ARBA" id="ARBA00022448"/>
    </source>
</evidence>
<evidence type="ECO:0000256" key="3">
    <source>
        <dbReference type="ARBA" id="ARBA00022475"/>
    </source>
</evidence>
<evidence type="ECO:0000256" key="1">
    <source>
        <dbReference type="ARBA" id="ARBA00004651"/>
    </source>
</evidence>
<keyword evidence="14" id="KW-1185">Reference proteome</keyword>
<keyword evidence="8 10" id="KW-0472">Membrane</keyword>
<dbReference type="PANTHER" id="PTHR24221:SF503">
    <property type="entry name" value="MITOCHONDRIAL POTASSIUM CHANNEL ATP-BINDING SUBUNIT"/>
    <property type="match status" value="1"/>
</dbReference>
<dbReference type="InterPro" id="IPR039421">
    <property type="entry name" value="Type_1_exporter"/>
</dbReference>
<evidence type="ECO:0000313" key="13">
    <source>
        <dbReference type="EMBL" id="KAK5529825.1"/>
    </source>
</evidence>
<comment type="subcellular location">
    <subcellularLocation>
        <location evidence="1">Cell membrane</location>
        <topology evidence="1">Multi-pass membrane protein</topology>
    </subcellularLocation>
</comment>
<dbReference type="PROSITE" id="PS50929">
    <property type="entry name" value="ABC_TM1F"/>
    <property type="match status" value="1"/>
</dbReference>
<keyword evidence="2" id="KW-0813">Transport</keyword>
<feature type="region of interest" description="Disordered" evidence="9">
    <location>
        <begin position="793"/>
        <end position="834"/>
    </location>
</feature>
<dbReference type="InterPro" id="IPR027417">
    <property type="entry name" value="P-loop_NTPase"/>
</dbReference>
<feature type="transmembrane region" description="Helical" evidence="10">
    <location>
        <begin position="286"/>
        <end position="308"/>
    </location>
</feature>
<dbReference type="Proteomes" id="UP001345827">
    <property type="component" value="Unassembled WGS sequence"/>
</dbReference>
<feature type="domain" description="ABC transporter" evidence="11">
    <location>
        <begin position="561"/>
        <end position="790"/>
    </location>
</feature>
<gene>
    <name evidence="13" type="ORF">LTR25_009605</name>
</gene>
<keyword evidence="4 10" id="KW-0812">Transmembrane</keyword>
<keyword evidence="7 10" id="KW-1133">Transmembrane helix</keyword>
<feature type="region of interest" description="Disordered" evidence="9">
    <location>
        <begin position="174"/>
        <end position="201"/>
    </location>
</feature>
<dbReference type="InterPro" id="IPR003439">
    <property type="entry name" value="ABC_transporter-like_ATP-bd"/>
</dbReference>
<dbReference type="GO" id="GO:0005524">
    <property type="term" value="F:ATP binding"/>
    <property type="evidence" value="ECO:0007669"/>
    <property type="project" value="UniProtKB-KW"/>
</dbReference>
<dbReference type="InterPro" id="IPR017871">
    <property type="entry name" value="ABC_transporter-like_CS"/>
</dbReference>
<accession>A0AAV9PWV8</accession>
<sequence length="834" mass="93951">MDDLLYISRDIGAATLLIATVATPLLSLIDTTRAVEYNLSLPFAAHSCFLVLSYVVGTVCLLVESIRSRGELPDATASLSNTLFVCVIVIRLESLPTKLKAFGWYLNCAFWAVLQFIELSTAIRIALRPSSPSPYFQVGLALAIYRALTCLILLILFLRSYHKGYRSLAQSDLENTNSPNADTEDVDKDNEGGDAGPGITTADYLGLRREAYQEIEELGGWLPYVKKFRIFLQYTCPFGRRLLQIRFVMTFVLLVAQRFIGVQVPLKSAALIDAISSKRNPWRPFAMFFFLSFLNSNMCLSILERLTWIDVDVSRQKMLKKGAHFKVLNLDSYFHSFVQPTDIIKAVDHAESIDKLLDSVIFHLLPNVFTLFFAIYNIYRRFGPYMIIVVMYMVTAYAISEKRSLAATIEVYGKYVTARDNQERRRQDGVHGWQTVSVHNQVKHECDMYDAEVDSYMGQLRAYYIVVYFFWFIHSLIFQTSHIIGYALVILMVYTGRCTIGDLTAFLGLWSLLWDPVHYLTTAVGLMLEEFLDADRLRRIMEQKARVSYGIQSLEYDKGEVRLERLSFTYPGSKKVNIDGISLTIKGGTKVAFVGKSGAGKSTIFKLMMRQLLPTQGAVYIDGQDIATLSRDSLHENIGVMQQSPYIFNDSVMYNVRYGKPSATEEECRQACRMAGLHDIVMAREGGYDANTGKDGANYSGGERQRILLARAFLERPKIMLIDEGTSALDSETEASIKQSINKVFAGQTVIIVADVDRIIVFGQGCKIVEDGKHDELLAKNGVYVGYWKKHLGEGGEKEEGDEGEGNDDQEEGNDDQEEEDGDENDEDVLVNLD</sequence>
<keyword evidence="5" id="KW-0547">Nucleotide-binding</keyword>
<organism evidence="13 14">
    <name type="scientific">Vermiconidia calcicola</name>
    <dbReference type="NCBI Taxonomy" id="1690605"/>
    <lineage>
        <taxon>Eukaryota</taxon>
        <taxon>Fungi</taxon>
        <taxon>Dikarya</taxon>
        <taxon>Ascomycota</taxon>
        <taxon>Pezizomycotina</taxon>
        <taxon>Dothideomycetes</taxon>
        <taxon>Dothideomycetidae</taxon>
        <taxon>Mycosphaerellales</taxon>
        <taxon>Extremaceae</taxon>
        <taxon>Vermiconidia</taxon>
    </lineage>
</organism>
<dbReference type="FunFam" id="3.40.50.300:FF:000299">
    <property type="entry name" value="ABC transporter ATP-binding protein/permease"/>
    <property type="match status" value="1"/>
</dbReference>
<protein>
    <recommendedName>
        <fullName evidence="15">ABC transporter domain-containing protein</fullName>
    </recommendedName>
</protein>
<feature type="transmembrane region" description="Helical" evidence="10">
    <location>
        <begin position="356"/>
        <end position="376"/>
    </location>
</feature>
<feature type="transmembrane region" description="Helical" evidence="10">
    <location>
        <begin position="465"/>
        <end position="494"/>
    </location>
</feature>